<dbReference type="NCBIfam" id="TIGR00756">
    <property type="entry name" value="PPR"/>
    <property type="match status" value="7"/>
</dbReference>
<feature type="repeat" description="PPR" evidence="2">
    <location>
        <begin position="339"/>
        <end position="373"/>
    </location>
</feature>
<dbReference type="InterPro" id="IPR011990">
    <property type="entry name" value="TPR-like_helical_dom_sf"/>
</dbReference>
<dbReference type="OrthoDB" id="185373at2759"/>
<proteinExistence type="predicted"/>
<feature type="repeat" description="PPR" evidence="2">
    <location>
        <begin position="129"/>
        <end position="163"/>
    </location>
</feature>
<dbReference type="Gene3D" id="1.25.40.10">
    <property type="entry name" value="Tetratricopeptide repeat domain"/>
    <property type="match status" value="5"/>
</dbReference>
<reference evidence="3 4" key="1">
    <citation type="submission" date="2020-02" db="EMBL/GenBank/DDBJ databases">
        <authorList>
            <person name="Ma Q."/>
            <person name="Huang Y."/>
            <person name="Song X."/>
            <person name="Pei D."/>
        </authorList>
    </citation>
    <scope>NUCLEOTIDE SEQUENCE [LARGE SCALE GENOMIC DNA]</scope>
    <source>
        <strain evidence="3">Sxm20200214</strain>
        <tissue evidence="3">Leaf</tissue>
    </source>
</reference>
<dbReference type="PANTHER" id="PTHR47931:SF1">
    <property type="entry name" value="PPR CONTAINING PLANT-LIKE PROTEIN"/>
    <property type="match status" value="1"/>
</dbReference>
<keyword evidence="4" id="KW-1185">Reference proteome</keyword>
<comment type="caution">
    <text evidence="3">The sequence shown here is derived from an EMBL/GenBank/DDBJ whole genome shotgun (WGS) entry which is preliminary data.</text>
</comment>
<dbReference type="Pfam" id="PF01535">
    <property type="entry name" value="PPR"/>
    <property type="match status" value="1"/>
</dbReference>
<dbReference type="PROSITE" id="PS51375">
    <property type="entry name" value="PPR"/>
    <property type="match status" value="8"/>
</dbReference>
<dbReference type="SUPFAM" id="SSF48452">
    <property type="entry name" value="TPR-like"/>
    <property type="match status" value="1"/>
</dbReference>
<evidence type="ECO:0000313" key="4">
    <source>
        <dbReference type="Proteomes" id="UP000886595"/>
    </source>
</evidence>
<feature type="repeat" description="PPR" evidence="2">
    <location>
        <begin position="374"/>
        <end position="404"/>
    </location>
</feature>
<evidence type="ECO:0000313" key="3">
    <source>
        <dbReference type="EMBL" id="KAG2316648.1"/>
    </source>
</evidence>
<evidence type="ECO:0008006" key="5">
    <source>
        <dbReference type="Google" id="ProtNLM"/>
    </source>
</evidence>
<keyword evidence="1" id="KW-0677">Repeat</keyword>
<feature type="repeat" description="PPR" evidence="2">
    <location>
        <begin position="164"/>
        <end position="198"/>
    </location>
</feature>
<dbReference type="AlphaFoldDB" id="A0A8X7VT90"/>
<feature type="repeat" description="PPR" evidence="2">
    <location>
        <begin position="202"/>
        <end position="236"/>
    </location>
</feature>
<feature type="repeat" description="PPR" evidence="2">
    <location>
        <begin position="442"/>
        <end position="476"/>
    </location>
</feature>
<sequence length="580" mass="64746">MDSRSERQILFRQNTGDFENKKAPVMSEAQRSTPTKITVNKGGEHRCCKSCSEGTSCRTVRSRTKLMNVLIERGRPHEAQTLFKTLAETGHRPSLITYTTLLAAMTVQKQYGSISSIVSEVEQSGTKPDSIFFNAVINAYSESGSVEDAVQALLKMKGLGLNPTTSTYNTLIKGYGIAGRPERSSELLDLMLEEDSVDVRPNIRTFNVLVQAWCKKKKVEEAWKVVDKMEECGVKPDTVTYNTIATCYVQKGETKRAEREVVEKMGRPNGRTCGIVVGGYCREGRVRDGLRFVRRMKEMRVEANLVVFNSLIKGFVEVMDRNGIDEVLTLMKECKVKADVITYSTVMNAWSSAGYMEKAAQVFEEMVKAGVKPDAHAYSILAKGYIRAKEPKKAEEILKNMVESRPNVVIFTTVISGWCSSGSMDDAMRVFNKMCEFGVSPNIKTFETLMWGYLEMKQPWKAEEVLQMMKGFGVKPENSTFVLLAEAWRVAGLGDESNKAINALKCKDIEKLEKLYQKQSSGSFNLLQIPVGKRELPTAKAMNLSACKLGARVPIICQKQSQAQFGISGQFVQSCTVFLN</sequence>
<gene>
    <name evidence="3" type="ORF">Bca52824_019770</name>
</gene>
<feature type="repeat" description="PPR" evidence="2">
    <location>
        <begin position="407"/>
        <end position="441"/>
    </location>
</feature>
<name>A0A8X7VT90_BRACI</name>
<dbReference type="EMBL" id="JAAMPC010000004">
    <property type="protein sequence ID" value="KAG2316648.1"/>
    <property type="molecule type" value="Genomic_DNA"/>
</dbReference>
<protein>
    <recommendedName>
        <fullName evidence="5">Pentatricopeptide repeat-containing protein</fullName>
    </recommendedName>
</protein>
<dbReference type="InterPro" id="IPR002885">
    <property type="entry name" value="PPR_rpt"/>
</dbReference>
<evidence type="ECO:0000256" key="1">
    <source>
        <dbReference type="ARBA" id="ARBA00022737"/>
    </source>
</evidence>
<evidence type="ECO:0000256" key="2">
    <source>
        <dbReference type="PROSITE-ProRule" id="PRU00708"/>
    </source>
</evidence>
<organism evidence="3 4">
    <name type="scientific">Brassica carinata</name>
    <name type="common">Ethiopian mustard</name>
    <name type="synonym">Abyssinian cabbage</name>
    <dbReference type="NCBI Taxonomy" id="52824"/>
    <lineage>
        <taxon>Eukaryota</taxon>
        <taxon>Viridiplantae</taxon>
        <taxon>Streptophyta</taxon>
        <taxon>Embryophyta</taxon>
        <taxon>Tracheophyta</taxon>
        <taxon>Spermatophyta</taxon>
        <taxon>Magnoliopsida</taxon>
        <taxon>eudicotyledons</taxon>
        <taxon>Gunneridae</taxon>
        <taxon>Pentapetalae</taxon>
        <taxon>rosids</taxon>
        <taxon>malvids</taxon>
        <taxon>Brassicales</taxon>
        <taxon>Brassicaceae</taxon>
        <taxon>Brassiceae</taxon>
        <taxon>Brassica</taxon>
    </lineage>
</organism>
<dbReference type="PANTHER" id="PTHR47931">
    <property type="entry name" value="OS01G0228400 PROTEIN"/>
    <property type="match status" value="1"/>
</dbReference>
<dbReference type="Proteomes" id="UP000886595">
    <property type="component" value="Unassembled WGS sequence"/>
</dbReference>
<accession>A0A8X7VT90</accession>
<feature type="repeat" description="PPR" evidence="2">
    <location>
        <begin position="269"/>
        <end position="303"/>
    </location>
</feature>
<dbReference type="Pfam" id="PF13041">
    <property type="entry name" value="PPR_2"/>
    <property type="match status" value="4"/>
</dbReference>